<organism evidence="2 3">
    <name type="scientific">Aliirhizobium smilacinae</name>
    <dbReference type="NCBI Taxonomy" id="1395944"/>
    <lineage>
        <taxon>Bacteria</taxon>
        <taxon>Pseudomonadati</taxon>
        <taxon>Pseudomonadota</taxon>
        <taxon>Alphaproteobacteria</taxon>
        <taxon>Hyphomicrobiales</taxon>
        <taxon>Rhizobiaceae</taxon>
        <taxon>Aliirhizobium</taxon>
    </lineage>
</organism>
<evidence type="ECO:0000259" key="1">
    <source>
        <dbReference type="PROSITE" id="PS50943"/>
    </source>
</evidence>
<dbReference type="InterPro" id="IPR010982">
    <property type="entry name" value="Lambda_DNA-bd_dom_sf"/>
</dbReference>
<reference evidence="2 3" key="1">
    <citation type="submission" date="2019-06" db="EMBL/GenBank/DDBJ databases">
        <title>The draft genome of Rhizobium smilacinae PTYR-5.</title>
        <authorList>
            <person name="Liu L."/>
            <person name="Li L."/>
            <person name="Zhang X."/>
        </authorList>
    </citation>
    <scope>NUCLEOTIDE SEQUENCE [LARGE SCALE GENOMIC DNA]</scope>
    <source>
        <strain evidence="2 3">PTYR-5</strain>
    </source>
</reference>
<proteinExistence type="predicted"/>
<name>A0A5C4XC71_9HYPH</name>
<sequence length="111" mass="12461">MGRVKANEFAGWIDISVVETLPLSDRLAIGLDRLKRMRGATNKELAEPLGFTESYMSQVMRGMRDVKLSTLDKMAKEWNVSIEELLTVTEADLPRVAALLAQRKKKSVLPD</sequence>
<dbReference type="CDD" id="cd00093">
    <property type="entry name" value="HTH_XRE"/>
    <property type="match status" value="1"/>
</dbReference>
<evidence type="ECO:0000313" key="2">
    <source>
        <dbReference type="EMBL" id="TNM60320.1"/>
    </source>
</evidence>
<dbReference type="InterPro" id="IPR001387">
    <property type="entry name" value="Cro/C1-type_HTH"/>
</dbReference>
<dbReference type="PROSITE" id="PS50943">
    <property type="entry name" value="HTH_CROC1"/>
    <property type="match status" value="1"/>
</dbReference>
<dbReference type="EMBL" id="VDMN01000009">
    <property type="protein sequence ID" value="TNM60320.1"/>
    <property type="molecule type" value="Genomic_DNA"/>
</dbReference>
<evidence type="ECO:0000313" key="3">
    <source>
        <dbReference type="Proteomes" id="UP000311605"/>
    </source>
</evidence>
<dbReference type="SUPFAM" id="SSF47413">
    <property type="entry name" value="lambda repressor-like DNA-binding domains"/>
    <property type="match status" value="1"/>
</dbReference>
<comment type="caution">
    <text evidence="2">The sequence shown here is derived from an EMBL/GenBank/DDBJ whole genome shotgun (WGS) entry which is preliminary data.</text>
</comment>
<accession>A0A5C4XC71</accession>
<keyword evidence="3" id="KW-1185">Reference proteome</keyword>
<dbReference type="GO" id="GO:0003677">
    <property type="term" value="F:DNA binding"/>
    <property type="evidence" value="ECO:0007669"/>
    <property type="project" value="InterPro"/>
</dbReference>
<dbReference type="AlphaFoldDB" id="A0A5C4XC71"/>
<protein>
    <submittedName>
        <fullName evidence="2">Helix-turn-helix transcriptional regulator</fullName>
    </submittedName>
</protein>
<dbReference type="RefSeq" id="WP_139679219.1">
    <property type="nucleotide sequence ID" value="NZ_VDMN01000009.1"/>
</dbReference>
<feature type="domain" description="HTH cro/C1-type" evidence="1">
    <location>
        <begin position="43"/>
        <end position="85"/>
    </location>
</feature>
<gene>
    <name evidence="2" type="ORF">FHP24_26360</name>
</gene>
<dbReference type="Proteomes" id="UP000311605">
    <property type="component" value="Unassembled WGS sequence"/>
</dbReference>
<dbReference type="Gene3D" id="1.10.260.40">
    <property type="entry name" value="lambda repressor-like DNA-binding domains"/>
    <property type="match status" value="1"/>
</dbReference>
<dbReference type="Pfam" id="PF13443">
    <property type="entry name" value="HTH_26"/>
    <property type="match status" value="1"/>
</dbReference>
<dbReference type="OrthoDB" id="8367201at2"/>